<feature type="signal peptide" evidence="2">
    <location>
        <begin position="1"/>
        <end position="20"/>
    </location>
</feature>
<dbReference type="InterPro" id="IPR002130">
    <property type="entry name" value="Cyclophilin-type_PPIase_dom"/>
</dbReference>
<evidence type="ECO:0000259" key="3">
    <source>
        <dbReference type="PROSITE" id="PS50072"/>
    </source>
</evidence>
<accession>A0AAD9DCH8</accession>
<feature type="chain" id="PRO_5041955514" description="PPIase cyclophilin-type domain-containing protein" evidence="2">
    <location>
        <begin position="21"/>
        <end position="361"/>
    </location>
</feature>
<protein>
    <recommendedName>
        <fullName evidence="3">PPIase cyclophilin-type domain-containing protein</fullName>
    </recommendedName>
</protein>
<name>A0AAD9DCH8_9STRA</name>
<comment type="caution">
    <text evidence="4">The sequence shown here is derived from an EMBL/GenBank/DDBJ whole genome shotgun (WGS) entry which is preliminary data.</text>
</comment>
<dbReference type="EMBL" id="JATAAI010000015">
    <property type="protein sequence ID" value="KAK1740715.1"/>
    <property type="molecule type" value="Genomic_DNA"/>
</dbReference>
<feature type="compositionally biased region" description="Polar residues" evidence="1">
    <location>
        <begin position="299"/>
        <end position="308"/>
    </location>
</feature>
<evidence type="ECO:0000256" key="2">
    <source>
        <dbReference type="SAM" id="SignalP"/>
    </source>
</evidence>
<dbReference type="PROSITE" id="PS50072">
    <property type="entry name" value="CSA_PPIASE_2"/>
    <property type="match status" value="1"/>
</dbReference>
<dbReference type="Gene3D" id="2.40.100.10">
    <property type="entry name" value="Cyclophilin-like"/>
    <property type="match status" value="1"/>
</dbReference>
<keyword evidence="5" id="KW-1185">Reference proteome</keyword>
<dbReference type="GO" id="GO:0003755">
    <property type="term" value="F:peptidyl-prolyl cis-trans isomerase activity"/>
    <property type="evidence" value="ECO:0007669"/>
    <property type="project" value="InterPro"/>
</dbReference>
<feature type="region of interest" description="Disordered" evidence="1">
    <location>
        <begin position="289"/>
        <end position="310"/>
    </location>
</feature>
<sequence length="361" mass="39340">MNSLLFAVLALTTCVKSAAAFVATIRPSTQQHQIFAFASKTGEADDGNNGSVSHSANKRRHFLHSIVAPAASVPLLFINERSSAKAALEECDVLCRQQRYDKYMDSQYEEVKDLPPAQPIPAVTNRITYVVQMIIDIGAKRDNYNAGYIRFGLYGDDSPLSVKQMLFFLTKGITSMDQETLEDRLEVDYMPVSMGNGSVQTISPGKGIVFGVPSQSKAFAENKGLRTAGANFVPQSRPLPTLEGEKFPRPHSCAGLISIPAKGIGYDNNSDSSNLDEIYSSAFTITDAPLPDLDKPSTTKKSAQQQPPSHRVIGQIIDDESMQFLERLATLSVQKKLGKGGTSGPPLLKVRVRDVDVQKVK</sequence>
<proteinExistence type="predicted"/>
<evidence type="ECO:0000313" key="4">
    <source>
        <dbReference type="EMBL" id="KAK1740715.1"/>
    </source>
</evidence>
<evidence type="ECO:0000256" key="1">
    <source>
        <dbReference type="SAM" id="MobiDB-lite"/>
    </source>
</evidence>
<reference evidence="4" key="1">
    <citation type="submission" date="2023-06" db="EMBL/GenBank/DDBJ databases">
        <title>Survivors Of The Sea: Transcriptome response of Skeletonema marinoi to long-term dormancy.</title>
        <authorList>
            <person name="Pinder M.I.M."/>
            <person name="Kourtchenko O."/>
            <person name="Robertson E.K."/>
            <person name="Larsson T."/>
            <person name="Maumus F."/>
            <person name="Osuna-Cruz C.M."/>
            <person name="Vancaester E."/>
            <person name="Stenow R."/>
            <person name="Vandepoele K."/>
            <person name="Ploug H."/>
            <person name="Bruchert V."/>
            <person name="Godhe A."/>
            <person name="Topel M."/>
        </authorList>
    </citation>
    <scope>NUCLEOTIDE SEQUENCE</scope>
    <source>
        <strain evidence="4">R05AC</strain>
    </source>
</reference>
<keyword evidence="2" id="KW-0732">Signal</keyword>
<dbReference type="SUPFAM" id="SSF50891">
    <property type="entry name" value="Cyclophilin-like"/>
    <property type="match status" value="1"/>
</dbReference>
<evidence type="ECO:0000313" key="5">
    <source>
        <dbReference type="Proteomes" id="UP001224775"/>
    </source>
</evidence>
<dbReference type="Proteomes" id="UP001224775">
    <property type="component" value="Unassembled WGS sequence"/>
</dbReference>
<gene>
    <name evidence="4" type="ORF">QTG54_008810</name>
</gene>
<feature type="domain" description="PPIase cyclophilin-type" evidence="3">
    <location>
        <begin position="145"/>
        <end position="357"/>
    </location>
</feature>
<organism evidence="4 5">
    <name type="scientific">Skeletonema marinoi</name>
    <dbReference type="NCBI Taxonomy" id="267567"/>
    <lineage>
        <taxon>Eukaryota</taxon>
        <taxon>Sar</taxon>
        <taxon>Stramenopiles</taxon>
        <taxon>Ochrophyta</taxon>
        <taxon>Bacillariophyta</taxon>
        <taxon>Coscinodiscophyceae</taxon>
        <taxon>Thalassiosirophycidae</taxon>
        <taxon>Thalassiosirales</taxon>
        <taxon>Skeletonemataceae</taxon>
        <taxon>Skeletonema</taxon>
        <taxon>Skeletonema marinoi-dohrnii complex</taxon>
    </lineage>
</organism>
<dbReference type="InterPro" id="IPR029000">
    <property type="entry name" value="Cyclophilin-like_dom_sf"/>
</dbReference>
<dbReference type="AlphaFoldDB" id="A0AAD9DCH8"/>